<proteinExistence type="predicted"/>
<name>A0A645F5B0_9ZZZZ</name>
<accession>A0A645F5B0</accession>
<evidence type="ECO:0000313" key="1">
    <source>
        <dbReference type="EMBL" id="MPN07784.1"/>
    </source>
</evidence>
<gene>
    <name evidence="1" type="ORF">SDC9_155056</name>
</gene>
<sequence length="213" mass="25200">MIAYYSSLHYINNCSRHREKECRKHKRNFLQFGQLVVHHCTTQLILSFHSGNKAVRLKGILQLVYDRLCLNPLFKYNMDLIIHISHSQYACRRRFLYVYNAESLRGRRYLCGGFHCIYKLRTIYNTINVELIGFKIYYCLYFTALFQSIKLCKFSVYQAGVLMVFVKIASRLKNQFIYGGLGLIRQRNEPYSDSFVISHISSQIYRDPSNCIL</sequence>
<reference evidence="1" key="1">
    <citation type="submission" date="2019-08" db="EMBL/GenBank/DDBJ databases">
        <authorList>
            <person name="Kucharzyk K."/>
            <person name="Murdoch R.W."/>
            <person name="Higgins S."/>
            <person name="Loffler F."/>
        </authorList>
    </citation>
    <scope>NUCLEOTIDE SEQUENCE</scope>
</reference>
<protein>
    <submittedName>
        <fullName evidence="1">Uncharacterized protein</fullName>
    </submittedName>
</protein>
<dbReference type="EMBL" id="VSSQ01053791">
    <property type="protein sequence ID" value="MPN07784.1"/>
    <property type="molecule type" value="Genomic_DNA"/>
</dbReference>
<comment type="caution">
    <text evidence="1">The sequence shown here is derived from an EMBL/GenBank/DDBJ whole genome shotgun (WGS) entry which is preliminary data.</text>
</comment>
<dbReference type="AlphaFoldDB" id="A0A645F5B0"/>
<organism evidence="1">
    <name type="scientific">bioreactor metagenome</name>
    <dbReference type="NCBI Taxonomy" id="1076179"/>
    <lineage>
        <taxon>unclassified sequences</taxon>
        <taxon>metagenomes</taxon>
        <taxon>ecological metagenomes</taxon>
    </lineage>
</organism>